<proteinExistence type="predicted"/>
<reference evidence="2" key="1">
    <citation type="journal article" date="2015" name="PLoS Genet.">
        <title>Genome Sequence and Transcriptome Analyses of Chrysochromulina tobin: Metabolic Tools for Enhanced Algal Fitness in the Prominent Order Prymnesiales (Haptophyceae).</title>
        <authorList>
            <person name="Hovde B.T."/>
            <person name="Deodato C.R."/>
            <person name="Hunsperger H.M."/>
            <person name="Ryken S.A."/>
            <person name="Yost W."/>
            <person name="Jha R.K."/>
            <person name="Patterson J."/>
            <person name="Monnat R.J. Jr."/>
            <person name="Barlow S.B."/>
            <person name="Starkenburg S.R."/>
            <person name="Cattolico R.A."/>
        </authorList>
    </citation>
    <scope>NUCLEOTIDE SEQUENCE</scope>
    <source>
        <strain evidence="2">CCMP291</strain>
    </source>
</reference>
<organism evidence="1 2">
    <name type="scientific">Chrysochromulina tobinii</name>
    <dbReference type="NCBI Taxonomy" id="1460289"/>
    <lineage>
        <taxon>Eukaryota</taxon>
        <taxon>Haptista</taxon>
        <taxon>Haptophyta</taxon>
        <taxon>Prymnesiophyceae</taxon>
        <taxon>Prymnesiales</taxon>
        <taxon>Chrysochromulinaceae</taxon>
        <taxon>Chrysochromulina</taxon>
    </lineage>
</organism>
<sequence>MLNAKRAELASTPKMDKEIEESHRAEIELARLCAADMMRCGDIDGAIKALRAVQPWLCTVTEFGSAVLLDLAMALDAKRDPAATDLFGQLSRSPNADVRALAKMMGSVDDAEGFLKL</sequence>
<dbReference type="Proteomes" id="UP000037460">
    <property type="component" value="Unassembled WGS sequence"/>
</dbReference>
<protein>
    <submittedName>
        <fullName evidence="1">Uncharacterized protein</fullName>
    </submittedName>
</protein>
<dbReference type="EMBL" id="JWZX01001970">
    <property type="protein sequence ID" value="KOO31645.1"/>
    <property type="molecule type" value="Genomic_DNA"/>
</dbReference>
<name>A0A0M0JYL2_9EUKA</name>
<gene>
    <name evidence="1" type="ORF">Ctob_009165</name>
</gene>
<keyword evidence="2" id="KW-1185">Reference proteome</keyword>
<comment type="caution">
    <text evidence="1">The sequence shown here is derived from an EMBL/GenBank/DDBJ whole genome shotgun (WGS) entry which is preliminary data.</text>
</comment>
<accession>A0A0M0JYL2</accession>
<evidence type="ECO:0000313" key="2">
    <source>
        <dbReference type="Proteomes" id="UP000037460"/>
    </source>
</evidence>
<dbReference type="AlphaFoldDB" id="A0A0M0JYL2"/>
<evidence type="ECO:0000313" key="1">
    <source>
        <dbReference type="EMBL" id="KOO31645.1"/>
    </source>
</evidence>